<dbReference type="RefSeq" id="WP_150222204.1">
    <property type="nucleotide sequence ID" value="NZ_JAANXN010000005.1"/>
</dbReference>
<dbReference type="InterPro" id="IPR036291">
    <property type="entry name" value="NAD(P)-bd_dom_sf"/>
</dbReference>
<dbReference type="PANTHER" id="PTHR43128">
    <property type="entry name" value="L-2-HYDROXYCARBOXYLATE DEHYDROGENASE (NAD(P)(+))"/>
    <property type="match status" value="1"/>
</dbReference>
<dbReference type="PIRSF" id="PIRSF000102">
    <property type="entry name" value="Lac_mal_DH"/>
    <property type="match status" value="1"/>
</dbReference>
<feature type="domain" description="Lactate/malate dehydrogenase C-terminal" evidence="7">
    <location>
        <begin position="149"/>
        <end position="303"/>
    </location>
</feature>
<accession>A0ABD4XJM2</accession>
<dbReference type="Proteomes" id="UP001215461">
    <property type="component" value="Unassembled WGS sequence"/>
</dbReference>
<evidence type="ECO:0000256" key="5">
    <source>
        <dbReference type="RuleBase" id="RU003369"/>
    </source>
</evidence>
<dbReference type="InterPro" id="IPR015955">
    <property type="entry name" value="Lactate_DH/Glyco_Ohase_4_C"/>
</dbReference>
<keyword evidence="4" id="KW-0520">NAD</keyword>
<feature type="binding site" evidence="4">
    <location>
        <begin position="122"/>
        <end position="124"/>
    </location>
    <ligand>
        <name>NAD(+)</name>
        <dbReference type="ChEBI" id="CHEBI:57540"/>
    </ligand>
</feature>
<evidence type="ECO:0000313" key="8">
    <source>
        <dbReference type="EMBL" id="MDF8370906.1"/>
    </source>
</evidence>
<dbReference type="CDD" id="cd05291">
    <property type="entry name" value="HicDH_like"/>
    <property type="match status" value="1"/>
</dbReference>
<dbReference type="PRINTS" id="PR00086">
    <property type="entry name" value="LLDHDRGNASE"/>
</dbReference>
<dbReference type="EMBL" id="JAANXN010000005">
    <property type="protein sequence ID" value="MDF8370906.1"/>
    <property type="molecule type" value="Genomic_DNA"/>
</dbReference>
<dbReference type="InterPro" id="IPR022383">
    <property type="entry name" value="Lactate/malate_DH_C"/>
</dbReference>
<feature type="domain" description="Lactate/malate dehydrogenase N-terminal" evidence="6">
    <location>
        <begin position="4"/>
        <end position="146"/>
    </location>
</feature>
<dbReference type="Gene3D" id="3.90.110.10">
    <property type="entry name" value="Lactate dehydrogenase/glycoside hydrolase, family 4, C-terminal"/>
    <property type="match status" value="1"/>
</dbReference>
<sequence length="313" mass="34197">MTRKVGIIGLGHVGAAIAHSLTAQGAVDEFVFIDIDDNKVNAEALDFEDAMANLEFNANYVVNDWSALADADVVISSVGKISLQETITTDDRFVELQYNKLQIADISEKLVASGFKGILVVITNPVDVITTMYQHYTGFPKERVIGTGTLLDTARMHRAVGKALGVHPKSVSGYNVGEHGDSQFTAWSTVIVKDKPITSYDLPLSELNDEVRIGGYTVYHGKKFTSYGIASAASRLTKAILTDSHEELPVSNFRPEYGVYVSYPVIVGREGVIDHVSLDLSSDEQTKLDTSAGFIRERYEEVISELTKTENIG</sequence>
<evidence type="ECO:0000259" key="7">
    <source>
        <dbReference type="Pfam" id="PF02866"/>
    </source>
</evidence>
<name>A0ABD4XJM2_WEIPA</name>
<dbReference type="InterPro" id="IPR018177">
    <property type="entry name" value="L-lactate_DH_AS"/>
</dbReference>
<evidence type="ECO:0000256" key="2">
    <source>
        <dbReference type="ARBA" id="ARBA00023002"/>
    </source>
</evidence>
<comment type="caution">
    <text evidence="8">The sequence shown here is derived from an EMBL/GenBank/DDBJ whole genome shotgun (WGS) entry which is preliminary data.</text>
</comment>
<reference evidence="8 9" key="1">
    <citation type="submission" date="2020-03" db="EMBL/GenBank/DDBJ databases">
        <title>Comparative genomics of Weissella paramesenteroides.</title>
        <authorList>
            <person name="Kant R."/>
            <person name="Takala T."/>
            <person name="Saris P."/>
        </authorList>
    </citation>
    <scope>NUCLEOTIDE SEQUENCE [LARGE SCALE GENOMIC DNA]</scope>
    <source>
        <strain evidence="8 9">SJ27-4</strain>
    </source>
</reference>
<gene>
    <name evidence="8" type="ORF">G9403_04420</name>
</gene>
<proteinExistence type="inferred from homology"/>
<comment type="similarity">
    <text evidence="1">Belongs to the LDH/MDH superfamily. LDH family.</text>
</comment>
<feature type="binding site" evidence="4">
    <location>
        <begin position="9"/>
        <end position="14"/>
    </location>
    <ligand>
        <name>NAD(+)</name>
        <dbReference type="ChEBI" id="CHEBI:57540"/>
    </ligand>
</feature>
<evidence type="ECO:0000256" key="3">
    <source>
        <dbReference type="PIRSR" id="PIRSR000102-1"/>
    </source>
</evidence>
<dbReference type="PANTHER" id="PTHR43128:SF31">
    <property type="entry name" value="L-LACTATE DEHYDROGENASE"/>
    <property type="match status" value="1"/>
</dbReference>
<dbReference type="Pfam" id="PF00056">
    <property type="entry name" value="Ldh_1_N"/>
    <property type="match status" value="1"/>
</dbReference>
<protein>
    <submittedName>
        <fullName evidence="8">L-lactate dehydrogenase</fullName>
    </submittedName>
</protein>
<dbReference type="SUPFAM" id="SSF56327">
    <property type="entry name" value="LDH C-terminal domain-like"/>
    <property type="match status" value="1"/>
</dbReference>
<dbReference type="AlphaFoldDB" id="A0ABD4XJM2"/>
<dbReference type="SUPFAM" id="SSF51735">
    <property type="entry name" value="NAD(P)-binding Rossmann-fold domains"/>
    <property type="match status" value="1"/>
</dbReference>
<organism evidence="8 9">
    <name type="scientific">Weissella paramesenteroides</name>
    <name type="common">Leuconostoc paramesenteroides</name>
    <dbReference type="NCBI Taxonomy" id="1249"/>
    <lineage>
        <taxon>Bacteria</taxon>
        <taxon>Bacillati</taxon>
        <taxon>Bacillota</taxon>
        <taxon>Bacilli</taxon>
        <taxon>Lactobacillales</taxon>
        <taxon>Lactobacillaceae</taxon>
        <taxon>Weissella</taxon>
    </lineage>
</organism>
<feature type="active site" description="Proton acceptor" evidence="3">
    <location>
        <position position="179"/>
    </location>
</feature>
<feature type="binding site" evidence="4">
    <location>
        <position position="34"/>
    </location>
    <ligand>
        <name>NAD(+)</name>
        <dbReference type="ChEBI" id="CHEBI:57540"/>
    </ligand>
</feature>
<dbReference type="InterPro" id="IPR001557">
    <property type="entry name" value="L-lactate/malate_DH"/>
</dbReference>
<evidence type="ECO:0000256" key="1">
    <source>
        <dbReference type="ARBA" id="ARBA00006054"/>
    </source>
</evidence>
<evidence type="ECO:0000256" key="4">
    <source>
        <dbReference type="PIRSR" id="PIRSR000102-3"/>
    </source>
</evidence>
<dbReference type="Pfam" id="PF02866">
    <property type="entry name" value="Ldh_1_C"/>
    <property type="match status" value="1"/>
</dbReference>
<dbReference type="PROSITE" id="PS00064">
    <property type="entry name" value="L_LDH"/>
    <property type="match status" value="1"/>
</dbReference>
<dbReference type="Gene3D" id="3.40.50.720">
    <property type="entry name" value="NAD(P)-binding Rossmann-like Domain"/>
    <property type="match status" value="1"/>
</dbReference>
<dbReference type="InterPro" id="IPR001236">
    <property type="entry name" value="Lactate/malate_DH_N"/>
</dbReference>
<evidence type="ECO:0000259" key="6">
    <source>
        <dbReference type="Pfam" id="PF00056"/>
    </source>
</evidence>
<dbReference type="GO" id="GO:0016491">
    <property type="term" value="F:oxidoreductase activity"/>
    <property type="evidence" value="ECO:0007669"/>
    <property type="project" value="UniProtKB-KW"/>
</dbReference>
<evidence type="ECO:0000313" key="9">
    <source>
        <dbReference type="Proteomes" id="UP001215461"/>
    </source>
</evidence>
<feature type="binding site" evidence="4">
    <location>
        <position position="99"/>
    </location>
    <ligand>
        <name>NAD(+)</name>
        <dbReference type="ChEBI" id="CHEBI:57540"/>
    </ligand>
</feature>
<keyword evidence="2 5" id="KW-0560">Oxidoreductase</keyword>